<dbReference type="Gene3D" id="3.40.50.720">
    <property type="entry name" value="NAD(P)-binding Rossmann-like Domain"/>
    <property type="match status" value="1"/>
</dbReference>
<evidence type="ECO:0000259" key="3">
    <source>
        <dbReference type="Pfam" id="PF02894"/>
    </source>
</evidence>
<keyword evidence="5" id="KW-1185">Reference proteome</keyword>
<dbReference type="Pfam" id="PF01408">
    <property type="entry name" value="GFO_IDH_MocA"/>
    <property type="match status" value="1"/>
</dbReference>
<dbReference type="InterPro" id="IPR000683">
    <property type="entry name" value="Gfo/Idh/MocA-like_OxRdtase_N"/>
</dbReference>
<feature type="domain" description="Gfo/Idh/MocA-like oxidoreductase C-terminal" evidence="3">
    <location>
        <begin position="175"/>
        <end position="366"/>
    </location>
</feature>
<reference evidence="4 5" key="1">
    <citation type="submission" date="2020-08" db="EMBL/GenBank/DDBJ databases">
        <title>The Agave Microbiome: Exploring the role of microbial communities in plant adaptations to desert environments.</title>
        <authorList>
            <person name="Partida-Martinez L.P."/>
        </authorList>
    </citation>
    <scope>NUCLEOTIDE SEQUENCE [LARGE SCALE GENOMIC DNA]</scope>
    <source>
        <strain evidence="4 5">AT3.2</strain>
    </source>
</reference>
<accession>A0A7W9WZA2</accession>
<dbReference type="SUPFAM" id="SSF51735">
    <property type="entry name" value="NAD(P)-binding Rossmann-fold domains"/>
    <property type="match status" value="1"/>
</dbReference>
<dbReference type="PRINTS" id="PR01775">
    <property type="entry name" value="GLFROXRDTASE"/>
</dbReference>
<dbReference type="Proteomes" id="UP000540787">
    <property type="component" value="Unassembled WGS sequence"/>
</dbReference>
<evidence type="ECO:0000313" key="4">
    <source>
        <dbReference type="EMBL" id="MBB6133593.1"/>
    </source>
</evidence>
<dbReference type="Pfam" id="PF02894">
    <property type="entry name" value="GFO_IDH_MocA_C"/>
    <property type="match status" value="1"/>
</dbReference>
<evidence type="ECO:0000256" key="1">
    <source>
        <dbReference type="ARBA" id="ARBA00023002"/>
    </source>
</evidence>
<dbReference type="RefSeq" id="WP_183553112.1">
    <property type="nucleotide sequence ID" value="NZ_JACHBX010000001.1"/>
</dbReference>
<proteinExistence type="predicted"/>
<dbReference type="GO" id="GO:0000166">
    <property type="term" value="F:nucleotide binding"/>
    <property type="evidence" value="ECO:0007669"/>
    <property type="project" value="InterPro"/>
</dbReference>
<name>A0A7W9WZA2_9BURK</name>
<dbReference type="PANTHER" id="PTHR43818">
    <property type="entry name" value="BCDNA.GH03377"/>
    <property type="match status" value="1"/>
</dbReference>
<dbReference type="InterPro" id="IPR050463">
    <property type="entry name" value="Gfo/Idh/MocA_oxidrdct_glycsds"/>
</dbReference>
<organism evidence="4 5">
    <name type="scientific">Massilia aurea</name>
    <dbReference type="NCBI Taxonomy" id="373040"/>
    <lineage>
        <taxon>Bacteria</taxon>
        <taxon>Pseudomonadati</taxon>
        <taxon>Pseudomonadota</taxon>
        <taxon>Betaproteobacteria</taxon>
        <taxon>Burkholderiales</taxon>
        <taxon>Oxalobacteraceae</taxon>
        <taxon>Telluria group</taxon>
        <taxon>Massilia</taxon>
    </lineage>
</organism>
<protein>
    <submittedName>
        <fullName evidence="4">Putative dehydrogenase</fullName>
    </submittedName>
</protein>
<dbReference type="GO" id="GO:0016491">
    <property type="term" value="F:oxidoreductase activity"/>
    <property type="evidence" value="ECO:0007669"/>
    <property type="project" value="UniProtKB-KW"/>
</dbReference>
<evidence type="ECO:0000259" key="2">
    <source>
        <dbReference type="Pfam" id="PF01408"/>
    </source>
</evidence>
<dbReference type="SUPFAM" id="SSF55347">
    <property type="entry name" value="Glyceraldehyde-3-phosphate dehydrogenase-like, C-terminal domain"/>
    <property type="match status" value="1"/>
</dbReference>
<comment type="caution">
    <text evidence="4">The sequence shown here is derived from an EMBL/GenBank/DDBJ whole genome shotgun (WGS) entry which is preliminary data.</text>
</comment>
<dbReference type="Gene3D" id="3.30.360.10">
    <property type="entry name" value="Dihydrodipicolinate Reductase, domain 2"/>
    <property type="match status" value="1"/>
</dbReference>
<dbReference type="InterPro" id="IPR008354">
    <property type="entry name" value="Glc-Fru_OxRdtase_bac"/>
</dbReference>
<dbReference type="PANTHER" id="PTHR43818:SF11">
    <property type="entry name" value="BCDNA.GH03377"/>
    <property type="match status" value="1"/>
</dbReference>
<gene>
    <name evidence="4" type="ORF">HD842_001704</name>
</gene>
<feature type="domain" description="Gfo/Idh/MocA-like oxidoreductase N-terminal" evidence="2">
    <location>
        <begin position="35"/>
        <end position="158"/>
    </location>
</feature>
<dbReference type="InterPro" id="IPR036291">
    <property type="entry name" value="NAD(P)-bd_dom_sf"/>
</dbReference>
<dbReference type="AlphaFoldDB" id="A0A7W9WZA2"/>
<sequence>MIDLQRRGLVMAAGGVLAAGAVNPGWAASTGRKLGYAIVGLGGYGLGRIIPQFQNCQHSRLVALVSGDPAKARKVAQEYGVPERGIYSYSDFDRIRDNPDIDIVYICLPVFMHAEYTIRAAQAGKHVMCEKPMAINPAECEQMIAACRKAGKKLMIGYRSRFEPHNVEAIRLARAGAIGNLRYFRSEHGFVVGDANTWRMKKAQSGGGSMMDIGIYALQAARYMTGEEPVAVFAKETTNRSDPRFREVEDMIDFQLEFPSGAIGSCMSMYSANRNQFVLMGDKGRIELEPATAYSGQRMWVGQERSDKTEVKPPPGPYANQWVGQLDHMAQCVMQNREPLVPGEEGLRDIRIIEAVYRSAREQKRIVVQS</sequence>
<evidence type="ECO:0000313" key="5">
    <source>
        <dbReference type="Proteomes" id="UP000540787"/>
    </source>
</evidence>
<keyword evidence="1" id="KW-0560">Oxidoreductase</keyword>
<dbReference type="InterPro" id="IPR004104">
    <property type="entry name" value="Gfo/Idh/MocA-like_OxRdtase_C"/>
</dbReference>
<dbReference type="EMBL" id="JACHBX010000001">
    <property type="protein sequence ID" value="MBB6133593.1"/>
    <property type="molecule type" value="Genomic_DNA"/>
</dbReference>